<dbReference type="Gene3D" id="3.30.40.10">
    <property type="entry name" value="Zinc/RING finger domain, C3HC4 (zinc finger)"/>
    <property type="match status" value="1"/>
</dbReference>
<reference evidence="2" key="1">
    <citation type="journal article" date="2023" name="Mol. Phylogenet. Evol.">
        <title>Genome-scale phylogeny and comparative genomics of the fungal order Sordariales.</title>
        <authorList>
            <person name="Hensen N."/>
            <person name="Bonometti L."/>
            <person name="Westerberg I."/>
            <person name="Brannstrom I.O."/>
            <person name="Guillou S."/>
            <person name="Cros-Aarteil S."/>
            <person name="Calhoun S."/>
            <person name="Haridas S."/>
            <person name="Kuo A."/>
            <person name="Mondo S."/>
            <person name="Pangilinan J."/>
            <person name="Riley R."/>
            <person name="LaButti K."/>
            <person name="Andreopoulos B."/>
            <person name="Lipzen A."/>
            <person name="Chen C."/>
            <person name="Yan M."/>
            <person name="Daum C."/>
            <person name="Ng V."/>
            <person name="Clum A."/>
            <person name="Steindorff A."/>
            <person name="Ohm R.A."/>
            <person name="Martin F."/>
            <person name="Silar P."/>
            <person name="Natvig D.O."/>
            <person name="Lalanne C."/>
            <person name="Gautier V."/>
            <person name="Ament-Velasquez S.L."/>
            <person name="Kruys A."/>
            <person name="Hutchinson M.I."/>
            <person name="Powell A.J."/>
            <person name="Barry K."/>
            <person name="Miller A.N."/>
            <person name="Grigoriev I.V."/>
            <person name="Debuchy R."/>
            <person name="Gladieux P."/>
            <person name="Hiltunen Thoren M."/>
            <person name="Johannesson H."/>
        </authorList>
    </citation>
    <scope>NUCLEOTIDE SEQUENCE [LARGE SCALE GENOMIC DNA]</scope>
    <source>
        <strain evidence="2">CBS 284.82</strain>
    </source>
</reference>
<name>A0AAN6SWA5_9PEZI</name>
<dbReference type="Proteomes" id="UP001303115">
    <property type="component" value="Unassembled WGS sequence"/>
</dbReference>
<protein>
    <recommendedName>
        <fullName evidence="3">RING-type domain-containing protein</fullName>
    </recommendedName>
</protein>
<evidence type="ECO:0008006" key="3">
    <source>
        <dbReference type="Google" id="ProtNLM"/>
    </source>
</evidence>
<sequence>MCIKLTRHFWCAPTVEHVCQYLIRCSNPTFMPEDLAGEEVAGRQRRPCLEEGNLETHEEWYRQACPSCTGEMDTPRVTCVQVGSITIPGPSEDARLEEYFSNADSVDDTDVVSVYVQNLAYWLFSYFDSEEASYGDDGPSGMMRVEELAAAQDERRTCVLNELVCQVHPEHGSPLRMVPGEEAQAMGGEMGFNLQSPDDGCGCLSTESPWLRNWALHVRRTVSTQVYVQMVEPDDDGVNQGRLDLAIDYDREQRTFRQCAALQKAAADKGPSALEALPVLEMLHRPKEVVDQRAQILEQDARSLILRCREDVMYLGGDRQEFERHEARASLLPWASFILTHDSGLSTGRAREILALFAARVVRYDPEWQEFEPRIWGYDAGQRLAQLANRYPAGVSVWAAETLELVRDAAAFEDEFNTRYADWEGEDRERVALVHRNLVVASQAQLEELRRSGDAVCPICLEHFDDHSSAASKRPVQNRRCHQGGHAHWCGSACLVRFARTLYGDAIEPRCPICRTNFEDPAATAA</sequence>
<dbReference type="AlphaFoldDB" id="A0AAN6SWA5"/>
<gene>
    <name evidence="1" type="ORF">C8A01DRAFT_12212</name>
</gene>
<dbReference type="EMBL" id="MU854319">
    <property type="protein sequence ID" value="KAK4044423.1"/>
    <property type="molecule type" value="Genomic_DNA"/>
</dbReference>
<organism evidence="1 2">
    <name type="scientific">Parachaetomium inaequale</name>
    <dbReference type="NCBI Taxonomy" id="2588326"/>
    <lineage>
        <taxon>Eukaryota</taxon>
        <taxon>Fungi</taxon>
        <taxon>Dikarya</taxon>
        <taxon>Ascomycota</taxon>
        <taxon>Pezizomycotina</taxon>
        <taxon>Sordariomycetes</taxon>
        <taxon>Sordariomycetidae</taxon>
        <taxon>Sordariales</taxon>
        <taxon>Chaetomiaceae</taxon>
        <taxon>Parachaetomium</taxon>
    </lineage>
</organism>
<accession>A0AAN6SWA5</accession>
<keyword evidence="2" id="KW-1185">Reference proteome</keyword>
<evidence type="ECO:0000313" key="1">
    <source>
        <dbReference type="EMBL" id="KAK4044423.1"/>
    </source>
</evidence>
<proteinExistence type="predicted"/>
<dbReference type="SUPFAM" id="SSF57850">
    <property type="entry name" value="RING/U-box"/>
    <property type="match status" value="1"/>
</dbReference>
<dbReference type="InterPro" id="IPR013083">
    <property type="entry name" value="Znf_RING/FYVE/PHD"/>
</dbReference>
<evidence type="ECO:0000313" key="2">
    <source>
        <dbReference type="Proteomes" id="UP001303115"/>
    </source>
</evidence>
<comment type="caution">
    <text evidence="1">The sequence shown here is derived from an EMBL/GenBank/DDBJ whole genome shotgun (WGS) entry which is preliminary data.</text>
</comment>